<dbReference type="Proteomes" id="UP000325291">
    <property type="component" value="Unassembled WGS sequence"/>
</dbReference>
<dbReference type="InterPro" id="IPR032710">
    <property type="entry name" value="NTF2-like_dom_sf"/>
</dbReference>
<comment type="caution">
    <text evidence="2">The sequence shown here is derived from an EMBL/GenBank/DDBJ whole genome shotgun (WGS) entry which is preliminary data.</text>
</comment>
<organism evidence="2 3">
    <name type="scientific">Aquicoccus porphyridii</name>
    <dbReference type="NCBI Taxonomy" id="1852029"/>
    <lineage>
        <taxon>Bacteria</taxon>
        <taxon>Pseudomonadati</taxon>
        <taxon>Pseudomonadota</taxon>
        <taxon>Alphaproteobacteria</taxon>
        <taxon>Rhodobacterales</taxon>
        <taxon>Paracoccaceae</taxon>
        <taxon>Aquicoccus</taxon>
    </lineage>
</organism>
<protein>
    <submittedName>
        <fullName evidence="2">Nuclear transport factor 2 family protein</fullName>
    </submittedName>
</protein>
<reference evidence="2 3" key="1">
    <citation type="submission" date="2019-07" db="EMBL/GenBank/DDBJ databases">
        <title>Aquicoccus porphyridii gen. nov., sp. nov., isolated from a small marine red alga, Porphyridium marinum.</title>
        <authorList>
            <person name="Liu L."/>
        </authorList>
    </citation>
    <scope>NUCLEOTIDE SEQUENCE [LARGE SCALE GENOMIC DNA]</scope>
    <source>
        <strain evidence="2 3">L1 8-17</strain>
    </source>
</reference>
<evidence type="ECO:0000313" key="3">
    <source>
        <dbReference type="Proteomes" id="UP000325291"/>
    </source>
</evidence>
<accession>A0A5A9YYQ5</accession>
<gene>
    <name evidence="2" type="ORF">FLO80_18660</name>
</gene>
<evidence type="ECO:0000259" key="1">
    <source>
        <dbReference type="Pfam" id="PF13577"/>
    </source>
</evidence>
<evidence type="ECO:0000313" key="2">
    <source>
        <dbReference type="EMBL" id="KAA0910002.1"/>
    </source>
</evidence>
<dbReference type="InterPro" id="IPR037401">
    <property type="entry name" value="SnoaL-like"/>
</dbReference>
<proteinExistence type="predicted"/>
<dbReference type="AlphaFoldDB" id="A0A5A9YYQ5"/>
<dbReference type="SUPFAM" id="SSF54427">
    <property type="entry name" value="NTF2-like"/>
    <property type="match status" value="1"/>
</dbReference>
<dbReference type="Pfam" id="PF13577">
    <property type="entry name" value="SnoaL_4"/>
    <property type="match status" value="1"/>
</dbReference>
<keyword evidence="3" id="KW-1185">Reference proteome</keyword>
<dbReference type="Gene3D" id="3.10.450.50">
    <property type="match status" value="1"/>
</dbReference>
<dbReference type="EMBL" id="VINQ01000020">
    <property type="protein sequence ID" value="KAA0910002.1"/>
    <property type="molecule type" value="Genomic_DNA"/>
</dbReference>
<feature type="domain" description="SnoaL-like" evidence="1">
    <location>
        <begin position="34"/>
        <end position="154"/>
    </location>
</feature>
<sequence length="228" mass="25651">MKKPLPQTERNARRESLFAPHGFEGRGMADGFGDIVAITQLIQAWGHCRDQGRWGDLARTFTPDGTINVTWFTGAFSDFVGASRKVHQPRSPRIKHLIGLPSVNLQGDRALAETNIQILGRFRLDNTDVDYTSYARFLDRLVRTADGWKISARTAIYEKDRLDPAVPSEDFVRTMSETDFSGVPEPYRYLGYRLLISGRQLHPDIICDGSPEMGRLLSNARQWLAVGG</sequence>
<name>A0A5A9YYQ5_9RHOB</name>
<dbReference type="RefSeq" id="WP_146611074.1">
    <property type="nucleotide sequence ID" value="NZ_VINQ01000020.1"/>
</dbReference>